<keyword evidence="1" id="KW-1133">Transmembrane helix</keyword>
<keyword evidence="3" id="KW-1185">Reference proteome</keyword>
<feature type="transmembrane region" description="Helical" evidence="1">
    <location>
        <begin position="681"/>
        <end position="700"/>
    </location>
</feature>
<comment type="caution">
    <text evidence="2">The sequence shown here is derived from an EMBL/GenBank/DDBJ whole genome shotgun (WGS) entry which is preliminary data.</text>
</comment>
<gene>
    <name evidence="2" type="ORF">RFI_30685</name>
</gene>
<keyword evidence="1" id="KW-0812">Transmembrane</keyword>
<keyword evidence="1" id="KW-0472">Membrane</keyword>
<accession>X6LYK2</accession>
<evidence type="ECO:0000313" key="3">
    <source>
        <dbReference type="Proteomes" id="UP000023152"/>
    </source>
</evidence>
<reference evidence="2 3" key="1">
    <citation type="journal article" date="2013" name="Curr. Biol.">
        <title>The Genome of the Foraminiferan Reticulomyxa filosa.</title>
        <authorList>
            <person name="Glockner G."/>
            <person name="Hulsmann N."/>
            <person name="Schleicher M."/>
            <person name="Noegel A.A."/>
            <person name="Eichinger L."/>
            <person name="Gallinger C."/>
            <person name="Pawlowski J."/>
            <person name="Sierra R."/>
            <person name="Euteneuer U."/>
            <person name="Pillet L."/>
            <person name="Moustafa A."/>
            <person name="Platzer M."/>
            <person name="Groth M."/>
            <person name="Szafranski K."/>
            <person name="Schliwa M."/>
        </authorList>
    </citation>
    <scope>NUCLEOTIDE SEQUENCE [LARGE SCALE GENOMIC DNA]</scope>
</reference>
<sequence length="705" mass="78512">MYCIQNVNVNKMYHLSVYPTNNDTTLTKNTSLIQYSEYVIMAYDEESHILLEEGLRVRIHVEANQYRYLLMNIPASYARSNTSFVTIAFTAYDGYPNAWLSANNMYPSSNNCVASIEYGGKYALTLSLTDPKIQWETPLPADDQQSWQGHIYAAVAGAYGAGLFDVYFLLNNEIIQLSDGVPFHDEMDSGVDTSKYFTYTVEMDGKNSTAVIELNLMLLNGNAELYVNTKHENVYPRYSNSSTYDATTVGQEGGNFLTLTLSRDSSSNGDAALTKTIRIAVVPTTSTCEYILLANDITHGIASSLITINTPYSGTVSSTVYAIYDFVVAPQLNLSNIELFFILNSSVGNGNADLFVNNPSNYPDIPSENSRDYSSISNNADGIDSVYISSANLIKAVQADVDHNQHIFRLAVRASVTSSYVLTVFENDARLLNKDTNLVPQKWIDCKLGEYMSRYFIFEYSPTTAGTLSFVADLWFGGVQLFVGWNTRPDFGASNGQWTATSTPSNPIAEVTISSAKAGTYYIEVYARMTSEFNITVLENWEDSQLQLNKSIVVTNLTSPSVRYHVFSPSIDVSVIQNDDDVRVALRKSVTIHLGVSSGHALCRILINDHITTPTDNNYDYAMSIAYQANSGMIADSLTITLDHLCSLVKNQGTGYQYKYSARCQNINIGISPVTHVLCPFFFFYMYIYVCICTYMYCVWMDTLV</sequence>
<evidence type="ECO:0000313" key="2">
    <source>
        <dbReference type="EMBL" id="ETO06709.1"/>
    </source>
</evidence>
<evidence type="ECO:0000256" key="1">
    <source>
        <dbReference type="SAM" id="Phobius"/>
    </source>
</evidence>
<dbReference type="AlphaFoldDB" id="X6LYK2"/>
<dbReference type="EMBL" id="ASPP01026871">
    <property type="protein sequence ID" value="ETO06709.1"/>
    <property type="molecule type" value="Genomic_DNA"/>
</dbReference>
<proteinExistence type="predicted"/>
<protein>
    <submittedName>
        <fullName evidence="2">Uncharacterized protein</fullName>
    </submittedName>
</protein>
<organism evidence="2 3">
    <name type="scientific">Reticulomyxa filosa</name>
    <dbReference type="NCBI Taxonomy" id="46433"/>
    <lineage>
        <taxon>Eukaryota</taxon>
        <taxon>Sar</taxon>
        <taxon>Rhizaria</taxon>
        <taxon>Retaria</taxon>
        <taxon>Foraminifera</taxon>
        <taxon>Monothalamids</taxon>
        <taxon>Reticulomyxidae</taxon>
        <taxon>Reticulomyxa</taxon>
    </lineage>
</organism>
<dbReference type="Proteomes" id="UP000023152">
    <property type="component" value="Unassembled WGS sequence"/>
</dbReference>
<name>X6LYK2_RETFI</name>